<organism evidence="3 4">
    <name type="scientific">Aeromicrobium marinum DSM 15272</name>
    <dbReference type="NCBI Taxonomy" id="585531"/>
    <lineage>
        <taxon>Bacteria</taxon>
        <taxon>Bacillati</taxon>
        <taxon>Actinomycetota</taxon>
        <taxon>Actinomycetes</taxon>
        <taxon>Propionibacteriales</taxon>
        <taxon>Nocardioidaceae</taxon>
        <taxon>Aeromicrobium</taxon>
    </lineage>
</organism>
<dbReference type="AlphaFoldDB" id="E2SBX5"/>
<evidence type="ECO:0000256" key="2">
    <source>
        <dbReference type="SAM" id="Phobius"/>
    </source>
</evidence>
<keyword evidence="2" id="KW-1133">Transmembrane helix</keyword>
<accession>E2SBX5</accession>
<name>E2SBX5_9ACTN</name>
<feature type="transmembrane region" description="Helical" evidence="2">
    <location>
        <begin position="87"/>
        <end position="108"/>
    </location>
</feature>
<evidence type="ECO:0008006" key="5">
    <source>
        <dbReference type="Google" id="ProtNLM"/>
    </source>
</evidence>
<dbReference type="EMBL" id="ACLF03000005">
    <property type="protein sequence ID" value="EFQ83261.1"/>
    <property type="molecule type" value="Genomic_DNA"/>
</dbReference>
<dbReference type="STRING" id="585531.HMPREF0063_11534"/>
<evidence type="ECO:0000256" key="1">
    <source>
        <dbReference type="SAM" id="MobiDB-lite"/>
    </source>
</evidence>
<dbReference type="Proteomes" id="UP000003111">
    <property type="component" value="Unassembled WGS sequence"/>
</dbReference>
<comment type="caution">
    <text evidence="3">The sequence shown here is derived from an EMBL/GenBank/DDBJ whole genome shotgun (WGS) entry which is preliminary data.</text>
</comment>
<reference evidence="3" key="1">
    <citation type="submission" date="2010-08" db="EMBL/GenBank/DDBJ databases">
        <authorList>
            <person name="Muzny D."/>
            <person name="Qin X."/>
            <person name="Buhay C."/>
            <person name="Dugan-Rocha S."/>
            <person name="Ding Y."/>
            <person name="Chen G."/>
            <person name="Hawes A."/>
            <person name="Holder M."/>
            <person name="Jhangiani S."/>
            <person name="Johnson A."/>
            <person name="Khan Z."/>
            <person name="Li Z."/>
            <person name="Liu W."/>
            <person name="Liu X."/>
            <person name="Perez L."/>
            <person name="Shen H."/>
            <person name="Wang Q."/>
            <person name="Watt J."/>
            <person name="Xi L."/>
            <person name="Xin Y."/>
            <person name="Zhou J."/>
            <person name="Deng J."/>
            <person name="Jiang H."/>
            <person name="Liu Y."/>
            <person name="Qu J."/>
            <person name="Song X.-Z."/>
            <person name="Zhang L."/>
            <person name="Villasana D."/>
            <person name="Johnson A."/>
            <person name="Liu J."/>
            <person name="Liyanage D."/>
            <person name="Lorensuhewa L."/>
            <person name="Robinson T."/>
            <person name="Song A."/>
            <person name="Song B.-B."/>
            <person name="Dinh H."/>
            <person name="Thornton R."/>
            <person name="Coyle M."/>
            <person name="Francisco L."/>
            <person name="Jackson L."/>
            <person name="Javaid M."/>
            <person name="Korchina V."/>
            <person name="Kovar C."/>
            <person name="Mata R."/>
            <person name="Mathew T."/>
            <person name="Ngo R."/>
            <person name="Nguyen L."/>
            <person name="Nguyen N."/>
            <person name="Okwuonu G."/>
            <person name="Ongeri F."/>
            <person name="Pham C."/>
            <person name="Simmons D."/>
            <person name="Wilczek-Boney K."/>
            <person name="Hale W."/>
            <person name="Jakkamsetti A."/>
            <person name="Pham P."/>
            <person name="Ruth R."/>
            <person name="San Lucas F."/>
            <person name="Warren J."/>
            <person name="Zhang J."/>
            <person name="Zhao Z."/>
            <person name="Zhou C."/>
            <person name="Zhu D."/>
            <person name="Lee S."/>
            <person name="Bess C."/>
            <person name="Blankenburg K."/>
            <person name="Forbes L."/>
            <person name="Fu Q."/>
            <person name="Gubbala S."/>
            <person name="Hirani K."/>
            <person name="Jayaseelan J.C."/>
            <person name="Lara F."/>
            <person name="Munidasa M."/>
            <person name="Palculict T."/>
            <person name="Patil S."/>
            <person name="Pu L.-L."/>
            <person name="Saada N."/>
            <person name="Tang L."/>
            <person name="Weissenberger G."/>
            <person name="Zhu Y."/>
            <person name="Hemphill L."/>
            <person name="Shang Y."/>
            <person name="Youmans B."/>
            <person name="Ayvaz T."/>
            <person name="Ross M."/>
            <person name="Santibanez J."/>
            <person name="Aqrawi P."/>
            <person name="Gross S."/>
            <person name="Joshi V."/>
            <person name="Fowler G."/>
            <person name="Nazareth L."/>
            <person name="Reid J."/>
            <person name="Worley K."/>
            <person name="Petrosino J."/>
            <person name="Highlander S."/>
            <person name="Gibbs R."/>
        </authorList>
    </citation>
    <scope>NUCLEOTIDE SEQUENCE [LARGE SCALE GENOMIC DNA]</scope>
    <source>
        <strain evidence="3">DSM 15272</strain>
    </source>
</reference>
<proteinExistence type="predicted"/>
<gene>
    <name evidence="3" type="ORF">HMPREF0063_11534</name>
</gene>
<evidence type="ECO:0000313" key="4">
    <source>
        <dbReference type="Proteomes" id="UP000003111"/>
    </source>
</evidence>
<dbReference type="eggNOG" id="ENOG503304T">
    <property type="taxonomic scope" value="Bacteria"/>
</dbReference>
<protein>
    <recommendedName>
        <fullName evidence="5">Permease</fullName>
    </recommendedName>
</protein>
<evidence type="ECO:0000313" key="3">
    <source>
        <dbReference type="EMBL" id="EFQ83261.1"/>
    </source>
</evidence>
<dbReference type="HOGENOM" id="CLU_105008_1_0_11"/>
<feature type="transmembrane region" description="Helical" evidence="2">
    <location>
        <begin position="160"/>
        <end position="185"/>
    </location>
</feature>
<feature type="region of interest" description="Disordered" evidence="1">
    <location>
        <begin position="196"/>
        <end position="217"/>
    </location>
</feature>
<keyword evidence="4" id="KW-1185">Reference proteome</keyword>
<keyword evidence="2" id="KW-0472">Membrane</keyword>
<sequence length="217" mass="23698">MEFTFQVAIRTGSNLLQCHDGAMADEPAPVAPRSSDEIGGPWVRRAVLVAVALVVALVVWKLSGAFFPRWWAQRVSDQVQGDLTQGVWRGLFVGFVFSVVPLLVLFQVRRRFLSWAWRGVLAAVAVVLATPNWMTLAIAIGDSNAARAGSRIMDTEAPGFRNASLAGVLVGVLVAVLLSGSSIWLSHRKKQVRSLKGELRQRRDDESAEPPERPADS</sequence>
<feature type="transmembrane region" description="Helical" evidence="2">
    <location>
        <begin position="46"/>
        <end position="67"/>
    </location>
</feature>
<feature type="transmembrane region" description="Helical" evidence="2">
    <location>
        <begin position="120"/>
        <end position="140"/>
    </location>
</feature>
<keyword evidence="2" id="KW-0812">Transmembrane</keyword>